<feature type="compositionally biased region" description="Basic and acidic residues" evidence="1">
    <location>
        <begin position="24"/>
        <end position="37"/>
    </location>
</feature>
<evidence type="ECO:0000313" key="3">
    <source>
        <dbReference type="Proteomes" id="UP000824969"/>
    </source>
</evidence>
<proteinExistence type="predicted"/>
<organism evidence="2 3">
    <name type="scientific">Methanoculleus chikugoensis</name>
    <dbReference type="NCBI Taxonomy" id="118126"/>
    <lineage>
        <taxon>Archaea</taxon>
        <taxon>Methanobacteriati</taxon>
        <taxon>Methanobacteriota</taxon>
        <taxon>Stenosarchaea group</taxon>
        <taxon>Methanomicrobia</taxon>
        <taxon>Methanomicrobiales</taxon>
        <taxon>Methanomicrobiaceae</taxon>
        <taxon>Methanoculleus</taxon>
    </lineage>
</organism>
<evidence type="ECO:0000313" key="2">
    <source>
        <dbReference type="EMBL" id="BBL68212.1"/>
    </source>
</evidence>
<dbReference type="Proteomes" id="UP000824969">
    <property type="component" value="Chromosome"/>
</dbReference>
<evidence type="ECO:0000256" key="1">
    <source>
        <dbReference type="SAM" id="MobiDB-lite"/>
    </source>
</evidence>
<accession>A0ABM7H5R5</accession>
<gene>
    <name evidence="2" type="ORF">MchiMG62_13930</name>
</gene>
<name>A0ABM7H5R5_9EURY</name>
<reference evidence="2 3" key="1">
    <citation type="submission" date="2019-06" db="EMBL/GenBank/DDBJ databases">
        <title>Complete genome sequence of Methanoculleus chikugoensis strain MG62.</title>
        <authorList>
            <person name="Asakawa S."/>
            <person name="Dianou D."/>
        </authorList>
    </citation>
    <scope>NUCLEOTIDE SEQUENCE [LARGE SCALE GENOMIC DNA]</scope>
    <source>
        <strain evidence="2 3">MG62</strain>
    </source>
</reference>
<keyword evidence="3" id="KW-1185">Reference proteome</keyword>
<dbReference type="EMBL" id="AP019781">
    <property type="protein sequence ID" value="BBL68212.1"/>
    <property type="molecule type" value="Genomic_DNA"/>
</dbReference>
<protein>
    <submittedName>
        <fullName evidence="2">Uncharacterized protein</fullName>
    </submittedName>
</protein>
<sequence length="114" mass="12662">MSVRLQDVGDIPPGTNNGKNPFARVREEPQRNDRLSGDLETISSDAGSRSRNHRPTTDGEETLTCSPAACPYRIGEHGLASLAECGVRLLPLSRRNYYAGIIRRRLKQQVCDRV</sequence>
<feature type="region of interest" description="Disordered" evidence="1">
    <location>
        <begin position="1"/>
        <end position="65"/>
    </location>
</feature>